<evidence type="ECO:0000256" key="5">
    <source>
        <dbReference type="ARBA" id="ARBA00022448"/>
    </source>
</evidence>
<dbReference type="PIRSF" id="PIRSF006603">
    <property type="entry name" value="DinF"/>
    <property type="match status" value="1"/>
</dbReference>
<organism evidence="14 15">
    <name type="scientific">Neglectibacter timonensis</name>
    <dbReference type="NCBI Taxonomy" id="1776382"/>
    <lineage>
        <taxon>Bacteria</taxon>
        <taxon>Bacillati</taxon>
        <taxon>Bacillota</taxon>
        <taxon>Clostridia</taxon>
        <taxon>Eubacteriales</taxon>
        <taxon>Oscillospiraceae</taxon>
        <taxon>Neglectibacter</taxon>
    </lineage>
</organism>
<comment type="function">
    <text evidence="1">Multidrug efflux pump.</text>
</comment>
<evidence type="ECO:0000256" key="1">
    <source>
        <dbReference type="ARBA" id="ARBA00003408"/>
    </source>
</evidence>
<keyword evidence="6" id="KW-0050">Antiport</keyword>
<feature type="transmembrane region" description="Helical" evidence="13">
    <location>
        <begin position="415"/>
        <end position="440"/>
    </location>
</feature>
<evidence type="ECO:0000256" key="13">
    <source>
        <dbReference type="SAM" id="Phobius"/>
    </source>
</evidence>
<feature type="transmembrane region" description="Helical" evidence="13">
    <location>
        <begin position="92"/>
        <end position="118"/>
    </location>
</feature>
<keyword evidence="15" id="KW-1185">Reference proteome</keyword>
<evidence type="ECO:0000256" key="10">
    <source>
        <dbReference type="ARBA" id="ARBA00023065"/>
    </source>
</evidence>
<dbReference type="NCBIfam" id="TIGR00797">
    <property type="entry name" value="matE"/>
    <property type="match status" value="1"/>
</dbReference>
<evidence type="ECO:0000256" key="3">
    <source>
        <dbReference type="ARBA" id="ARBA00010199"/>
    </source>
</evidence>
<dbReference type="PROSITE" id="PS51257">
    <property type="entry name" value="PROKAR_LIPOPROTEIN"/>
    <property type="match status" value="1"/>
</dbReference>
<sequence>MKQNTMFDLTSGSVPKRLFRFALPLFLANILQSCYSMADMAVVGNFVGSGGLAAAASASKLLFLITSLGSGLTMGGTVLIAHSRGGGRRDQIWPAAGNLFTGSLLTALAITIFTLLVYPSVFQFMSVPSEIMPLASSYMHILCFGTVFVFGYNACCAILRGLGDSSGPLKFVAFSSVLNILLDLLLTGVCGFGMQGAALATVFSQAASCAVAVIYLWQRGMLKGLKRTDLCLQKRVSIPLLRIGLPSAVQMSVLNLSYLLVTGMLNGCGVAVAAAAGVGLNLNTFAAMPCWAVGQAVTTMTGQNLGAGNIRRAASTAKTGVWMSVAVTAPLVLIIQIFAPQLIGLFNADPAVIREGAYYLHLCCGLNFLPYTVMYLLDSFATGTGDSRFAMLNALFQSVVLRLGLSVLLGNVLGWGYPGICLAEAVSPILPAILGLGYFFGGRWKKTLPPPKADTVWPNGNK</sequence>
<evidence type="ECO:0000256" key="4">
    <source>
        <dbReference type="ARBA" id="ARBA00020268"/>
    </source>
</evidence>
<evidence type="ECO:0000256" key="11">
    <source>
        <dbReference type="ARBA" id="ARBA00023136"/>
    </source>
</evidence>
<gene>
    <name evidence="14" type="ORF">NE695_13875</name>
</gene>
<evidence type="ECO:0000313" key="15">
    <source>
        <dbReference type="Proteomes" id="UP001524473"/>
    </source>
</evidence>
<keyword evidence="10" id="KW-0406">Ion transport</keyword>
<dbReference type="InterPro" id="IPR048279">
    <property type="entry name" value="MdtK-like"/>
</dbReference>
<accession>A0ABT1S235</accession>
<keyword evidence="7" id="KW-1003">Cell membrane</keyword>
<feature type="transmembrane region" description="Helical" evidence="13">
    <location>
        <begin position="200"/>
        <end position="217"/>
    </location>
</feature>
<comment type="similarity">
    <text evidence="3">Belongs to the multi antimicrobial extrusion (MATE) (TC 2.A.66.1) family.</text>
</comment>
<dbReference type="PANTHER" id="PTHR43298">
    <property type="entry name" value="MULTIDRUG RESISTANCE PROTEIN NORM-RELATED"/>
    <property type="match status" value="1"/>
</dbReference>
<proteinExistence type="inferred from homology"/>
<feature type="transmembrane region" description="Helical" evidence="13">
    <location>
        <begin position="358"/>
        <end position="377"/>
    </location>
</feature>
<dbReference type="Proteomes" id="UP001524473">
    <property type="component" value="Unassembled WGS sequence"/>
</dbReference>
<protein>
    <recommendedName>
        <fullName evidence="4">Probable multidrug resistance protein NorM</fullName>
    </recommendedName>
    <alternativeName>
        <fullName evidence="12">Multidrug-efflux transporter</fullName>
    </alternativeName>
</protein>
<comment type="subcellular location">
    <subcellularLocation>
        <location evidence="2">Cell membrane</location>
        <topology evidence="2">Multi-pass membrane protein</topology>
    </subcellularLocation>
</comment>
<dbReference type="GeneID" id="90532783"/>
<name>A0ABT1S235_9FIRM</name>
<feature type="transmembrane region" description="Helical" evidence="13">
    <location>
        <begin position="58"/>
        <end position="80"/>
    </location>
</feature>
<feature type="transmembrane region" description="Helical" evidence="13">
    <location>
        <begin position="138"/>
        <end position="159"/>
    </location>
</feature>
<evidence type="ECO:0000256" key="6">
    <source>
        <dbReference type="ARBA" id="ARBA00022449"/>
    </source>
</evidence>
<evidence type="ECO:0000256" key="7">
    <source>
        <dbReference type="ARBA" id="ARBA00022475"/>
    </source>
</evidence>
<comment type="caution">
    <text evidence="14">The sequence shown here is derived from an EMBL/GenBank/DDBJ whole genome shotgun (WGS) entry which is preliminary data.</text>
</comment>
<dbReference type="InterPro" id="IPR002528">
    <property type="entry name" value="MATE_fam"/>
</dbReference>
<dbReference type="Pfam" id="PF01554">
    <property type="entry name" value="MatE"/>
    <property type="match status" value="2"/>
</dbReference>
<feature type="transmembrane region" description="Helical" evidence="13">
    <location>
        <begin position="21"/>
        <end position="38"/>
    </location>
</feature>
<dbReference type="EMBL" id="JANFZH010000035">
    <property type="protein sequence ID" value="MCQ4840999.1"/>
    <property type="molecule type" value="Genomic_DNA"/>
</dbReference>
<dbReference type="InterPro" id="IPR050222">
    <property type="entry name" value="MATE_MdtK"/>
</dbReference>
<evidence type="ECO:0000256" key="8">
    <source>
        <dbReference type="ARBA" id="ARBA00022692"/>
    </source>
</evidence>
<reference evidence="14 15" key="1">
    <citation type="submission" date="2022-06" db="EMBL/GenBank/DDBJ databases">
        <title>Isolation of gut microbiota from human fecal samples.</title>
        <authorList>
            <person name="Pamer E.G."/>
            <person name="Barat B."/>
            <person name="Waligurski E."/>
            <person name="Medina S."/>
            <person name="Paddock L."/>
            <person name="Mostad J."/>
        </authorList>
    </citation>
    <scope>NUCLEOTIDE SEQUENCE [LARGE SCALE GENOMIC DNA]</scope>
    <source>
        <strain evidence="14 15">DFI.9.73</strain>
    </source>
</reference>
<keyword evidence="9 13" id="KW-1133">Transmembrane helix</keyword>
<feature type="transmembrane region" description="Helical" evidence="13">
    <location>
        <begin position="389"/>
        <end position="409"/>
    </location>
</feature>
<keyword evidence="8 13" id="KW-0812">Transmembrane</keyword>
<dbReference type="PANTHER" id="PTHR43298:SF2">
    <property type="entry name" value="FMN_FAD EXPORTER YEEO-RELATED"/>
    <property type="match status" value="1"/>
</dbReference>
<dbReference type="CDD" id="cd13138">
    <property type="entry name" value="MATE_yoeA_like"/>
    <property type="match status" value="1"/>
</dbReference>
<evidence type="ECO:0000313" key="14">
    <source>
        <dbReference type="EMBL" id="MCQ4840999.1"/>
    </source>
</evidence>
<feature type="transmembrane region" description="Helical" evidence="13">
    <location>
        <begin position="171"/>
        <end position="194"/>
    </location>
</feature>
<evidence type="ECO:0000256" key="2">
    <source>
        <dbReference type="ARBA" id="ARBA00004651"/>
    </source>
</evidence>
<dbReference type="RefSeq" id="WP_242871109.1">
    <property type="nucleotide sequence ID" value="NZ_CABKVV010000014.1"/>
</dbReference>
<evidence type="ECO:0000256" key="12">
    <source>
        <dbReference type="ARBA" id="ARBA00031636"/>
    </source>
</evidence>
<evidence type="ECO:0000256" key="9">
    <source>
        <dbReference type="ARBA" id="ARBA00022989"/>
    </source>
</evidence>
<keyword evidence="11 13" id="KW-0472">Membrane</keyword>
<feature type="transmembrane region" description="Helical" evidence="13">
    <location>
        <begin position="320"/>
        <end position="338"/>
    </location>
</feature>
<keyword evidence="5" id="KW-0813">Transport</keyword>